<organism evidence="4 5">
    <name type="scientific">Deinococcus oregonensis</name>
    <dbReference type="NCBI Taxonomy" id="1805970"/>
    <lineage>
        <taxon>Bacteria</taxon>
        <taxon>Thermotogati</taxon>
        <taxon>Deinococcota</taxon>
        <taxon>Deinococci</taxon>
        <taxon>Deinococcales</taxon>
        <taxon>Deinococcaceae</taxon>
        <taxon>Deinococcus</taxon>
    </lineage>
</organism>
<dbReference type="EMBL" id="JBHLYR010000013">
    <property type="protein sequence ID" value="MFB9991139.1"/>
    <property type="molecule type" value="Genomic_DNA"/>
</dbReference>
<keyword evidence="5" id="KW-1185">Reference proteome</keyword>
<dbReference type="InterPro" id="IPR036291">
    <property type="entry name" value="NAD(P)-bd_dom_sf"/>
</dbReference>
<dbReference type="SUPFAM" id="SSF51735">
    <property type="entry name" value="NAD(P)-binding Rossmann-fold domains"/>
    <property type="match status" value="1"/>
</dbReference>
<sequence length="734" mass="81654">MEAHHSAVQPAPLELWLGVECTLNRVNDSYLNQLGTSGHDRRVQDLDQFAQLGARRIRYPVLWEQVAPDAAAPDWRWTDERLGRLQELGLMPIATLLHHGSGPRFTSLLDPHFPEQLADYARQVAERYPWLPAYTPVNEPLTTARFSGLYGIWYPHHHSDHSFVRALLNECRGTVLAMQAIRAVNPHAELIQTDDLGKAHATPTMQAEADFQNERRWLAYDLLCGRVDEQHALWAYLRASGASAEELHWFLEHRCPPDVIGVDYYVTSERFLDERLELYLPQHRNANHADVEAVRVYQTPAGIAQLLREAWARYGLPLAVTEAHLGSTREEQLRWFETFWQAAEQVRAEGADVRAVTSWAVLGSFDWNTLHTQLQGHYEPGAFDVRSTPPRPTALAKLLQTRAAGHTPEHPSLDTPGFWERPERFLYPPVGLPQLRSEVPRPARPLLILGQGELGQAVAGICAHRGLAHCVVSSAELAATEASAGTLLKLHRPWAVIYTPGYSASGYSANGTRTQRADHLTQQFWQARTLGLAQWAAACAEQNLPLLTFSSDQVFAGSSSVPYQEHDAPSPINAYGRAHLAAERQVLAAHPGALIVRSSALFGLLSVDRLLGQALQTLASGGSVPLDQDHRFSPTYLPDLIHTSLDLLIDGEVGVWHLVNRGESTWAELVQTLAQAAGVPHHRIRPTAGHDLGWPAPRPRYSALHSFRGQLLLSLDHALNRYLGDPQNGLSPFL</sequence>
<keyword evidence="2" id="KW-0560">Oxidoreductase</keyword>
<evidence type="ECO:0000313" key="5">
    <source>
        <dbReference type="Proteomes" id="UP001589733"/>
    </source>
</evidence>
<dbReference type="Gene3D" id="3.20.20.80">
    <property type="entry name" value="Glycosidases"/>
    <property type="match status" value="1"/>
</dbReference>
<protein>
    <recommendedName>
        <fullName evidence="2">dTDP-4-dehydrorhamnose reductase</fullName>
        <ecNumber evidence="2">1.1.1.133</ecNumber>
    </recommendedName>
</protein>
<comment type="similarity">
    <text evidence="1 2">Belongs to the dTDP-4-dehydrorhamnose reductase family.</text>
</comment>
<proteinExistence type="inferred from homology"/>
<keyword evidence="2" id="KW-0521">NADP</keyword>
<dbReference type="InterPro" id="IPR005913">
    <property type="entry name" value="dTDP_dehydrorham_reduct"/>
</dbReference>
<evidence type="ECO:0000259" key="3">
    <source>
        <dbReference type="Pfam" id="PF04321"/>
    </source>
</evidence>
<comment type="pathway">
    <text evidence="2">Carbohydrate biosynthesis; dTDP-L-rhamnose biosynthesis.</text>
</comment>
<reference evidence="4 5" key="1">
    <citation type="submission" date="2024-09" db="EMBL/GenBank/DDBJ databases">
        <authorList>
            <person name="Sun Q."/>
            <person name="Mori K."/>
        </authorList>
    </citation>
    <scope>NUCLEOTIDE SEQUENCE [LARGE SCALE GENOMIC DNA]</scope>
    <source>
        <strain evidence="4 5">JCM 13503</strain>
    </source>
</reference>
<gene>
    <name evidence="4" type="ORF">ACFFLM_03960</name>
</gene>
<dbReference type="Gene3D" id="3.90.25.10">
    <property type="entry name" value="UDP-galactose 4-epimerase, domain 1"/>
    <property type="match status" value="1"/>
</dbReference>
<feature type="domain" description="RmlD-like substrate binding" evidence="3">
    <location>
        <begin position="446"/>
        <end position="706"/>
    </location>
</feature>
<dbReference type="RefSeq" id="WP_380005772.1">
    <property type="nucleotide sequence ID" value="NZ_JBHLYR010000013.1"/>
</dbReference>
<accession>A0ABV6AUG6</accession>
<evidence type="ECO:0000256" key="2">
    <source>
        <dbReference type="RuleBase" id="RU364082"/>
    </source>
</evidence>
<name>A0ABV6AUG6_9DEIO</name>
<dbReference type="Gene3D" id="3.40.50.720">
    <property type="entry name" value="NAD(P)-binding Rossmann-like Domain"/>
    <property type="match status" value="1"/>
</dbReference>
<dbReference type="EC" id="1.1.1.133" evidence="2"/>
<dbReference type="Proteomes" id="UP001589733">
    <property type="component" value="Unassembled WGS sequence"/>
</dbReference>
<comment type="caution">
    <text evidence="4">The sequence shown here is derived from an EMBL/GenBank/DDBJ whole genome shotgun (WGS) entry which is preliminary data.</text>
</comment>
<dbReference type="PANTHER" id="PTHR10491:SF4">
    <property type="entry name" value="METHIONINE ADENOSYLTRANSFERASE 2 SUBUNIT BETA"/>
    <property type="match status" value="1"/>
</dbReference>
<dbReference type="InterPro" id="IPR001360">
    <property type="entry name" value="Glyco_hydro_1"/>
</dbReference>
<comment type="function">
    <text evidence="2">Catalyzes the reduction of dTDP-6-deoxy-L-lyxo-4-hexulose to yield dTDP-L-rhamnose.</text>
</comment>
<dbReference type="InterPro" id="IPR017853">
    <property type="entry name" value="GH"/>
</dbReference>
<dbReference type="PANTHER" id="PTHR10491">
    <property type="entry name" value="DTDP-4-DEHYDRORHAMNOSE REDUCTASE"/>
    <property type="match status" value="1"/>
</dbReference>
<dbReference type="SUPFAM" id="SSF51445">
    <property type="entry name" value="(Trans)glycosidases"/>
    <property type="match status" value="1"/>
</dbReference>
<evidence type="ECO:0000256" key="1">
    <source>
        <dbReference type="ARBA" id="ARBA00010944"/>
    </source>
</evidence>
<dbReference type="Pfam" id="PF04321">
    <property type="entry name" value="RmlD_sub_bind"/>
    <property type="match status" value="1"/>
</dbReference>
<dbReference type="Pfam" id="PF00232">
    <property type="entry name" value="Glyco_hydro_1"/>
    <property type="match status" value="1"/>
</dbReference>
<dbReference type="InterPro" id="IPR029903">
    <property type="entry name" value="RmlD-like-bd"/>
</dbReference>
<evidence type="ECO:0000313" key="4">
    <source>
        <dbReference type="EMBL" id="MFB9991139.1"/>
    </source>
</evidence>